<dbReference type="PANTHER" id="PTHR30349">
    <property type="entry name" value="PHAGE INTEGRASE-RELATED"/>
    <property type="match status" value="1"/>
</dbReference>
<keyword evidence="4" id="KW-0233">DNA recombination</keyword>
<organism evidence="8">
    <name type="scientific">Fusobacterium animalis 7_1</name>
    <dbReference type="NCBI Taxonomy" id="457405"/>
    <lineage>
        <taxon>Bacteria</taxon>
        <taxon>Fusobacteriati</taxon>
        <taxon>Fusobacteriota</taxon>
        <taxon>Fusobacteriia</taxon>
        <taxon>Fusobacteriales</taxon>
        <taxon>Fusobacteriaceae</taxon>
        <taxon>Fusobacterium</taxon>
    </lineage>
</organism>
<dbReference type="GO" id="GO:0006310">
    <property type="term" value="P:DNA recombination"/>
    <property type="evidence" value="ECO:0007669"/>
    <property type="project" value="UniProtKB-KW"/>
</dbReference>
<feature type="domain" description="Tyr recombinase" evidence="6">
    <location>
        <begin position="161"/>
        <end position="344"/>
    </location>
</feature>
<sequence>MSAEKEKIKGVYTGRWNARFTIKLLNNKSKRIFKRGFNSKKEALEYEKKVILDNSLGSNIPFKVAVNQYLEFKKLRIKELTYMNMSNILNSITYFDNLLISDITAIQVSNFQNDLLKKYKGSSIRTINAYVKMLFTWCVRYKNLASNPFDMVDRLKLETKKRMDIITVDEFNQIIKQVNNPDMKLMFKLLFWTGLRIGEARALKIDDIDFNNKTISVTKSYTHLSGKSIITTPKTKGSIRVIKIDDVLLSEIKDYIDKASYILEDNFIFRFNKASYRYNFKNATIKVLGRDLRVHDLRHSHASFLINNGVDILLISKRLEHSNTAMTLNVYSHLYPDKESEAIKLINKLKANK</sequence>
<evidence type="ECO:0008006" key="10">
    <source>
        <dbReference type="Google" id="ProtNLM"/>
    </source>
</evidence>
<evidence type="ECO:0000259" key="6">
    <source>
        <dbReference type="PROSITE" id="PS51898"/>
    </source>
</evidence>
<evidence type="ECO:0000256" key="3">
    <source>
        <dbReference type="ARBA" id="ARBA00023125"/>
    </source>
</evidence>
<keyword evidence="2" id="KW-0229">DNA integration</keyword>
<dbReference type="PROSITE" id="PS51900">
    <property type="entry name" value="CB"/>
    <property type="match status" value="1"/>
</dbReference>
<dbReference type="Pfam" id="PF00589">
    <property type="entry name" value="Phage_integrase"/>
    <property type="match status" value="1"/>
</dbReference>
<dbReference type="KEGG" id="fne:FSDG_00359"/>
<evidence type="ECO:0000313" key="9">
    <source>
        <dbReference type="Proteomes" id="UP000002799"/>
    </source>
</evidence>
<dbReference type="PROSITE" id="PS51898">
    <property type="entry name" value="TYR_RECOMBINASE"/>
    <property type="match status" value="1"/>
</dbReference>
<evidence type="ECO:0000256" key="2">
    <source>
        <dbReference type="ARBA" id="ARBA00022908"/>
    </source>
</evidence>
<dbReference type="RefSeq" id="WP_008700314.1">
    <property type="nucleotide sequence ID" value="NZ_AKBT01000001.1"/>
</dbReference>
<name>A0A140PQ11_9FUSO</name>
<dbReference type="Pfam" id="PF14657">
    <property type="entry name" value="Arm-DNA-bind_4"/>
    <property type="match status" value="1"/>
</dbReference>
<dbReference type="InterPro" id="IPR002104">
    <property type="entry name" value="Integrase_catalytic"/>
</dbReference>
<dbReference type="eggNOG" id="COG0582">
    <property type="taxonomic scope" value="Bacteria"/>
</dbReference>
<protein>
    <recommendedName>
        <fullName evidence="10">Site-specific integrase</fullName>
    </recommendedName>
</protein>
<keyword evidence="3 5" id="KW-0238">DNA-binding</keyword>
<dbReference type="PANTHER" id="PTHR30349:SF64">
    <property type="entry name" value="PROPHAGE INTEGRASE INTD-RELATED"/>
    <property type="match status" value="1"/>
</dbReference>
<dbReference type="InterPro" id="IPR028259">
    <property type="entry name" value="AP2-like_int_N"/>
</dbReference>
<dbReference type="EMBL" id="CP007062">
    <property type="protein sequence ID" value="EEO41800.1"/>
    <property type="molecule type" value="Genomic_DNA"/>
</dbReference>
<comment type="similarity">
    <text evidence="1">Belongs to the 'phage' integrase family.</text>
</comment>
<dbReference type="SUPFAM" id="SSF56349">
    <property type="entry name" value="DNA breaking-rejoining enzymes"/>
    <property type="match status" value="1"/>
</dbReference>
<dbReference type="InterPro" id="IPR050090">
    <property type="entry name" value="Tyrosine_recombinase_XerCD"/>
</dbReference>
<proteinExistence type="inferred from homology"/>
<feature type="domain" description="Core-binding (CB)" evidence="7">
    <location>
        <begin position="60"/>
        <end position="139"/>
    </location>
</feature>
<accession>A0A140PQ11</accession>
<dbReference type="Proteomes" id="UP000002799">
    <property type="component" value="Chromosome"/>
</dbReference>
<reference evidence="8 9" key="1">
    <citation type="submission" date="2013-11" db="EMBL/GenBank/DDBJ databases">
        <title>The Genome Sequence of Fusobacterium sp. 7_1.</title>
        <authorList>
            <consortium name="The Broad Institute Genome Sequencing Platform"/>
            <person name="Earl A."/>
            <person name="Ward D."/>
            <person name="Feldgarden M."/>
            <person name="Gevers D."/>
            <person name="Strauss J."/>
            <person name="Ambrose C.E."/>
            <person name="Allen-Vercoe E."/>
            <person name="Walker B."/>
            <person name="Young S.K."/>
            <person name="Zeng Q."/>
            <person name="Gargeya S."/>
            <person name="Fitzgerald M."/>
            <person name="Haas B."/>
            <person name="Abouelleil A."/>
            <person name="Alvarado L."/>
            <person name="Arachchi H.M."/>
            <person name="Berlin A.M."/>
            <person name="Chapman S.B."/>
            <person name="Goldberg J."/>
            <person name="Griggs A."/>
            <person name="Gujja S."/>
            <person name="Hansen M."/>
            <person name="Howarth C."/>
            <person name="Imamovic A."/>
            <person name="Larimer J."/>
            <person name="McCowen C."/>
            <person name="Montmayeur A."/>
            <person name="Murphy C."/>
            <person name="Neiman D."/>
            <person name="Pearson M."/>
            <person name="Priest M."/>
            <person name="Roberts A."/>
            <person name="Saif S."/>
            <person name="Shea T."/>
            <person name="Sisk P."/>
            <person name="Sykes S."/>
            <person name="Wortman J."/>
            <person name="Nusbaum C."/>
            <person name="Birren B."/>
        </authorList>
    </citation>
    <scope>NUCLEOTIDE SEQUENCE [LARGE SCALE GENOMIC DNA]</scope>
    <source>
        <strain evidence="8 9">7_1</strain>
    </source>
</reference>
<dbReference type="InterPro" id="IPR044068">
    <property type="entry name" value="CB"/>
</dbReference>
<dbReference type="InterPro" id="IPR004107">
    <property type="entry name" value="Integrase_SAM-like_N"/>
</dbReference>
<dbReference type="CDD" id="cd01189">
    <property type="entry name" value="INT_ICEBs1_C_like"/>
    <property type="match status" value="1"/>
</dbReference>
<dbReference type="Pfam" id="PF14659">
    <property type="entry name" value="Phage_int_SAM_3"/>
    <property type="match status" value="1"/>
</dbReference>
<evidence type="ECO:0000259" key="7">
    <source>
        <dbReference type="PROSITE" id="PS51900"/>
    </source>
</evidence>
<dbReference type="Gene3D" id="1.10.150.130">
    <property type="match status" value="1"/>
</dbReference>
<gene>
    <name evidence="8" type="ORF">FSDG_00359</name>
</gene>
<dbReference type="HOGENOM" id="CLU_027562_17_0_0"/>
<dbReference type="GO" id="GO:0015074">
    <property type="term" value="P:DNA integration"/>
    <property type="evidence" value="ECO:0007669"/>
    <property type="project" value="UniProtKB-KW"/>
</dbReference>
<evidence type="ECO:0000256" key="5">
    <source>
        <dbReference type="PROSITE-ProRule" id="PRU01248"/>
    </source>
</evidence>
<dbReference type="Gene3D" id="1.10.443.10">
    <property type="entry name" value="Intergrase catalytic core"/>
    <property type="match status" value="1"/>
</dbReference>
<evidence type="ECO:0000256" key="1">
    <source>
        <dbReference type="ARBA" id="ARBA00008857"/>
    </source>
</evidence>
<evidence type="ECO:0000313" key="8">
    <source>
        <dbReference type="EMBL" id="EEO41800.1"/>
    </source>
</evidence>
<dbReference type="InterPro" id="IPR011010">
    <property type="entry name" value="DNA_brk_join_enz"/>
</dbReference>
<dbReference type="AlphaFoldDB" id="A0A140PQ11"/>
<dbReference type="GO" id="GO:0003677">
    <property type="term" value="F:DNA binding"/>
    <property type="evidence" value="ECO:0007669"/>
    <property type="project" value="UniProtKB-UniRule"/>
</dbReference>
<dbReference type="InterPro" id="IPR010998">
    <property type="entry name" value="Integrase_recombinase_N"/>
</dbReference>
<evidence type="ECO:0000256" key="4">
    <source>
        <dbReference type="ARBA" id="ARBA00023172"/>
    </source>
</evidence>
<dbReference type="InterPro" id="IPR013762">
    <property type="entry name" value="Integrase-like_cat_sf"/>
</dbReference>